<organism evidence="1 2">
    <name type="scientific">Persea americana</name>
    <name type="common">Avocado</name>
    <dbReference type="NCBI Taxonomy" id="3435"/>
    <lineage>
        <taxon>Eukaryota</taxon>
        <taxon>Viridiplantae</taxon>
        <taxon>Streptophyta</taxon>
        <taxon>Embryophyta</taxon>
        <taxon>Tracheophyta</taxon>
        <taxon>Spermatophyta</taxon>
        <taxon>Magnoliopsida</taxon>
        <taxon>Magnoliidae</taxon>
        <taxon>Laurales</taxon>
        <taxon>Lauraceae</taxon>
        <taxon>Persea</taxon>
    </lineage>
</organism>
<gene>
    <name evidence="1" type="ORF">MRB53_025155</name>
</gene>
<dbReference type="EMBL" id="CM056815">
    <property type="protein sequence ID" value="KAJ8631832.1"/>
    <property type="molecule type" value="Genomic_DNA"/>
</dbReference>
<name>A0ACC2LFG1_PERAE</name>
<proteinExistence type="predicted"/>
<accession>A0ACC2LFG1</accession>
<protein>
    <submittedName>
        <fullName evidence="1">Uncharacterized protein</fullName>
    </submittedName>
</protein>
<sequence>MNNHKAIATGQIKPEKALKKLKKKTGKRVEIVLKDEDLKGSASNTEGDNVEPDLKVETTPLMLDDLEQCMLLTMFNDENPNACYVM</sequence>
<reference evidence="1 2" key="1">
    <citation type="journal article" date="2022" name="Hortic Res">
        <title>A haplotype resolved chromosomal level avocado genome allows analysis of novel avocado genes.</title>
        <authorList>
            <person name="Nath O."/>
            <person name="Fletcher S.J."/>
            <person name="Hayward A."/>
            <person name="Shaw L.M."/>
            <person name="Masouleh A.K."/>
            <person name="Furtado A."/>
            <person name="Henry R.J."/>
            <person name="Mitter N."/>
        </authorList>
    </citation>
    <scope>NUCLEOTIDE SEQUENCE [LARGE SCALE GENOMIC DNA]</scope>
    <source>
        <strain evidence="2">cv. Hass</strain>
    </source>
</reference>
<evidence type="ECO:0000313" key="1">
    <source>
        <dbReference type="EMBL" id="KAJ8631832.1"/>
    </source>
</evidence>
<keyword evidence="2" id="KW-1185">Reference proteome</keyword>
<evidence type="ECO:0000313" key="2">
    <source>
        <dbReference type="Proteomes" id="UP001234297"/>
    </source>
</evidence>
<dbReference type="Proteomes" id="UP001234297">
    <property type="component" value="Chromosome 7"/>
</dbReference>
<comment type="caution">
    <text evidence="1">The sequence shown here is derived from an EMBL/GenBank/DDBJ whole genome shotgun (WGS) entry which is preliminary data.</text>
</comment>